<evidence type="ECO:0000313" key="1">
    <source>
        <dbReference type="EMBL" id="VDP59439.1"/>
    </source>
</evidence>
<protein>
    <submittedName>
        <fullName evidence="1">Uncharacterized protein</fullName>
    </submittedName>
</protein>
<name>A0A3P8IRC5_9TREM</name>
<dbReference type="AlphaFoldDB" id="A0A3P8IRC5"/>
<sequence>MINMQQLTITQGLVFAVHHRHRNLIILENQITSCRPLYLNRKLMALVMVSC</sequence>
<dbReference type="EMBL" id="UZAL01031872">
    <property type="protein sequence ID" value="VDP59439.1"/>
    <property type="molecule type" value="Genomic_DNA"/>
</dbReference>
<reference evidence="1 2" key="1">
    <citation type="submission" date="2018-11" db="EMBL/GenBank/DDBJ databases">
        <authorList>
            <consortium name="Pathogen Informatics"/>
        </authorList>
    </citation>
    <scope>NUCLEOTIDE SEQUENCE [LARGE SCALE GENOMIC DNA]</scope>
    <source>
        <strain>Denwood</strain>
        <strain evidence="2">Zambia</strain>
    </source>
</reference>
<proteinExistence type="predicted"/>
<keyword evidence="2" id="KW-1185">Reference proteome</keyword>
<accession>A0A3P8IRC5</accession>
<gene>
    <name evidence="1" type="ORF">SMTD_LOCUS11869</name>
</gene>
<evidence type="ECO:0000313" key="2">
    <source>
        <dbReference type="Proteomes" id="UP000269396"/>
    </source>
</evidence>
<dbReference type="Proteomes" id="UP000269396">
    <property type="component" value="Unassembled WGS sequence"/>
</dbReference>
<organism evidence="1 2">
    <name type="scientific">Schistosoma mattheei</name>
    <dbReference type="NCBI Taxonomy" id="31246"/>
    <lineage>
        <taxon>Eukaryota</taxon>
        <taxon>Metazoa</taxon>
        <taxon>Spiralia</taxon>
        <taxon>Lophotrochozoa</taxon>
        <taxon>Platyhelminthes</taxon>
        <taxon>Trematoda</taxon>
        <taxon>Digenea</taxon>
        <taxon>Strigeidida</taxon>
        <taxon>Schistosomatoidea</taxon>
        <taxon>Schistosomatidae</taxon>
        <taxon>Schistosoma</taxon>
    </lineage>
</organism>